<keyword evidence="4" id="KW-0804">Transcription</keyword>
<protein>
    <recommendedName>
        <fullName evidence="6">OmpR/PhoB-type domain-containing protein</fullName>
    </recommendedName>
</protein>
<evidence type="ECO:0000256" key="2">
    <source>
        <dbReference type="ARBA" id="ARBA00023015"/>
    </source>
</evidence>
<dbReference type="PANTHER" id="PTHR35807:SF1">
    <property type="entry name" value="TRANSCRIPTIONAL REGULATOR REDD"/>
    <property type="match status" value="1"/>
</dbReference>
<dbReference type="InterPro" id="IPR016032">
    <property type="entry name" value="Sig_transdc_resp-reg_C-effctor"/>
</dbReference>
<dbReference type="PATRIC" id="fig|68170.10.peg.8917"/>
<evidence type="ECO:0000313" key="8">
    <source>
        <dbReference type="Proteomes" id="UP000033393"/>
    </source>
</evidence>
<dbReference type="CDD" id="cd15831">
    <property type="entry name" value="BTAD"/>
    <property type="match status" value="1"/>
</dbReference>
<dbReference type="GO" id="GO:0000160">
    <property type="term" value="P:phosphorelay signal transduction system"/>
    <property type="evidence" value="ECO:0007669"/>
    <property type="project" value="InterPro"/>
</dbReference>
<dbReference type="InterPro" id="IPR001867">
    <property type="entry name" value="OmpR/PhoB-type_DNA-bd"/>
</dbReference>
<dbReference type="AlphaFoldDB" id="A0A0F0H8B1"/>
<feature type="domain" description="OmpR/PhoB-type" evidence="6">
    <location>
        <begin position="1"/>
        <end position="87"/>
    </location>
</feature>
<name>A0A0F0H8B1_LENAE</name>
<dbReference type="EMBL" id="JYJG01000044">
    <property type="protein sequence ID" value="KJK51096.1"/>
    <property type="molecule type" value="Genomic_DNA"/>
</dbReference>
<keyword evidence="3 5" id="KW-0238">DNA-binding</keyword>
<dbReference type="Gene3D" id="1.10.10.10">
    <property type="entry name" value="Winged helix-like DNA-binding domain superfamily/Winged helix DNA-binding domain"/>
    <property type="match status" value="1"/>
</dbReference>
<dbReference type="GO" id="GO:0006355">
    <property type="term" value="P:regulation of DNA-templated transcription"/>
    <property type="evidence" value="ECO:0007669"/>
    <property type="project" value="InterPro"/>
</dbReference>
<dbReference type="Pfam" id="PF13191">
    <property type="entry name" value="AAA_16"/>
    <property type="match status" value="1"/>
</dbReference>
<accession>A0A0F0H8B1</accession>
<sequence>MLGPLEIRVAGRASPAGSPKVRTVLGMLLAKANLVVTHEELIDELWGANPPASGMANIRNYVARIRQLFPASQQRLCTRATGYSLSVEPAELDLTVYGELSALGHAALNRGDIVTAVLNLERAQGLWRAEAFEGVARGPRLDALTGTLREQWLVSEENLLDAKCRLGVDISVVNALRAFTEANPYRERAWRLLVQALDDIGARSSALAAYEEVRALLARDLGVDPEPQLRELHTNILSGRTRAVDKVDTGAVRVPRELPADVAALVGREAELRWLDEALAPSSAAVHRPKIVMVTGAGGSGKTALAVHAAHRAASAFPDGQIFVELSAEENASPQRLLGRVLRALFGSGAAVPESSSEASAMLRSATAGRRLLMVFDDVQRAEQIVGLIPGNGTCTVLATGRRAIRHPHPDVSIRLGMLSPAASVELLRTTSGAHHDESCAAAVARACGGLPLALHIAGRLIANQPRWASGPLFKRLLDPADRLDVLRMDGQVVRESLRRHHAVIANHADDLSRRAALLFSAISHFDGDSIDARWAAAVLGGPAALAEAALDCLVEECLLERDRPGEYRMHELLRLYGAEIGAADDASAAQFGRVGEQAG</sequence>
<dbReference type="Pfam" id="PF00486">
    <property type="entry name" value="Trans_reg_C"/>
    <property type="match status" value="1"/>
</dbReference>
<evidence type="ECO:0000256" key="4">
    <source>
        <dbReference type="ARBA" id="ARBA00023163"/>
    </source>
</evidence>
<dbReference type="Pfam" id="PF03704">
    <property type="entry name" value="BTAD"/>
    <property type="match status" value="1"/>
</dbReference>
<organism evidence="7 8">
    <name type="scientific">Lentzea aerocolonigenes</name>
    <name type="common">Lechevalieria aerocolonigenes</name>
    <name type="synonym">Saccharothrix aerocolonigenes</name>
    <dbReference type="NCBI Taxonomy" id="68170"/>
    <lineage>
        <taxon>Bacteria</taxon>
        <taxon>Bacillati</taxon>
        <taxon>Actinomycetota</taxon>
        <taxon>Actinomycetes</taxon>
        <taxon>Pseudonocardiales</taxon>
        <taxon>Pseudonocardiaceae</taxon>
        <taxon>Lentzea</taxon>
    </lineage>
</organism>
<dbReference type="PANTHER" id="PTHR35807">
    <property type="entry name" value="TRANSCRIPTIONAL REGULATOR REDD-RELATED"/>
    <property type="match status" value="1"/>
</dbReference>
<dbReference type="SMART" id="SM00862">
    <property type="entry name" value="Trans_reg_C"/>
    <property type="match status" value="1"/>
</dbReference>
<comment type="similarity">
    <text evidence="1">Belongs to the AfsR/DnrI/RedD regulatory family.</text>
</comment>
<proteinExistence type="inferred from homology"/>
<evidence type="ECO:0000313" key="7">
    <source>
        <dbReference type="EMBL" id="KJK51096.1"/>
    </source>
</evidence>
<gene>
    <name evidence="7" type="ORF">UK23_08360</name>
</gene>
<feature type="DNA-binding region" description="OmpR/PhoB-type" evidence="5">
    <location>
        <begin position="1"/>
        <end position="87"/>
    </location>
</feature>
<evidence type="ECO:0000256" key="1">
    <source>
        <dbReference type="ARBA" id="ARBA00005820"/>
    </source>
</evidence>
<dbReference type="PRINTS" id="PR00364">
    <property type="entry name" value="DISEASERSIST"/>
</dbReference>
<keyword evidence="8" id="KW-1185">Reference proteome</keyword>
<dbReference type="SUPFAM" id="SSF48452">
    <property type="entry name" value="TPR-like"/>
    <property type="match status" value="1"/>
</dbReference>
<dbReference type="InterPro" id="IPR011990">
    <property type="entry name" value="TPR-like_helical_dom_sf"/>
</dbReference>
<dbReference type="InterPro" id="IPR051677">
    <property type="entry name" value="AfsR-DnrI-RedD_regulator"/>
</dbReference>
<dbReference type="SUPFAM" id="SSF52540">
    <property type="entry name" value="P-loop containing nucleoside triphosphate hydrolases"/>
    <property type="match status" value="1"/>
</dbReference>
<dbReference type="InterPro" id="IPR027417">
    <property type="entry name" value="P-loop_NTPase"/>
</dbReference>
<comment type="caution">
    <text evidence="7">The sequence shown here is derived from an EMBL/GenBank/DDBJ whole genome shotgun (WGS) entry which is preliminary data.</text>
</comment>
<dbReference type="Gene3D" id="1.25.40.10">
    <property type="entry name" value="Tetratricopeptide repeat domain"/>
    <property type="match status" value="1"/>
</dbReference>
<evidence type="ECO:0000256" key="3">
    <source>
        <dbReference type="ARBA" id="ARBA00023125"/>
    </source>
</evidence>
<dbReference type="InterPro" id="IPR041664">
    <property type="entry name" value="AAA_16"/>
</dbReference>
<reference evidence="7 8" key="1">
    <citation type="submission" date="2015-02" db="EMBL/GenBank/DDBJ databases">
        <authorList>
            <person name="Ju K.-S."/>
            <person name="Doroghazi J.R."/>
            <person name="Metcalf W."/>
        </authorList>
    </citation>
    <scope>NUCLEOTIDE SEQUENCE [LARGE SCALE GENOMIC DNA]</scope>
    <source>
        <strain evidence="7 8">NRRL B-16140</strain>
    </source>
</reference>
<dbReference type="SUPFAM" id="SSF46894">
    <property type="entry name" value="C-terminal effector domain of the bipartite response regulators"/>
    <property type="match status" value="1"/>
</dbReference>
<evidence type="ECO:0000256" key="5">
    <source>
        <dbReference type="PROSITE-ProRule" id="PRU01091"/>
    </source>
</evidence>
<dbReference type="InterPro" id="IPR005158">
    <property type="entry name" value="BTAD"/>
</dbReference>
<dbReference type="RefSeq" id="WP_045310825.1">
    <property type="nucleotide sequence ID" value="NZ_JYJG01000044.1"/>
</dbReference>
<dbReference type="SMART" id="SM01043">
    <property type="entry name" value="BTAD"/>
    <property type="match status" value="1"/>
</dbReference>
<dbReference type="PROSITE" id="PS51755">
    <property type="entry name" value="OMPR_PHOB"/>
    <property type="match status" value="1"/>
</dbReference>
<keyword evidence="2" id="KW-0805">Transcription regulation</keyword>
<evidence type="ECO:0000259" key="6">
    <source>
        <dbReference type="PROSITE" id="PS51755"/>
    </source>
</evidence>
<dbReference type="GO" id="GO:0003677">
    <property type="term" value="F:DNA binding"/>
    <property type="evidence" value="ECO:0007669"/>
    <property type="project" value="UniProtKB-UniRule"/>
</dbReference>
<dbReference type="Proteomes" id="UP000033393">
    <property type="component" value="Unassembled WGS sequence"/>
</dbReference>
<dbReference type="GO" id="GO:0043531">
    <property type="term" value="F:ADP binding"/>
    <property type="evidence" value="ECO:0007669"/>
    <property type="project" value="InterPro"/>
</dbReference>
<dbReference type="Gene3D" id="3.40.50.300">
    <property type="entry name" value="P-loop containing nucleotide triphosphate hydrolases"/>
    <property type="match status" value="1"/>
</dbReference>
<dbReference type="InterPro" id="IPR036388">
    <property type="entry name" value="WH-like_DNA-bd_sf"/>
</dbReference>